<dbReference type="Gene3D" id="1.20.1250.20">
    <property type="entry name" value="MFS general substrate transporter like domains"/>
    <property type="match status" value="1"/>
</dbReference>
<feature type="transmembrane region" description="Helical" evidence="6">
    <location>
        <begin position="254"/>
        <end position="276"/>
    </location>
</feature>
<dbReference type="CDD" id="cd17324">
    <property type="entry name" value="MFS_NepI_like"/>
    <property type="match status" value="1"/>
</dbReference>
<keyword evidence="5 6" id="KW-0472">Membrane</keyword>
<keyword evidence="3 6" id="KW-0812">Transmembrane</keyword>
<organism evidence="8 9">
    <name type="scientific">Brachybacterium ginsengisoli</name>
    <dbReference type="NCBI Taxonomy" id="1331682"/>
    <lineage>
        <taxon>Bacteria</taxon>
        <taxon>Bacillati</taxon>
        <taxon>Actinomycetota</taxon>
        <taxon>Actinomycetes</taxon>
        <taxon>Micrococcales</taxon>
        <taxon>Dermabacteraceae</taxon>
        <taxon>Brachybacterium</taxon>
    </lineage>
</organism>
<proteinExistence type="predicted"/>
<keyword evidence="9" id="KW-1185">Reference proteome</keyword>
<evidence type="ECO:0000256" key="6">
    <source>
        <dbReference type="SAM" id="Phobius"/>
    </source>
</evidence>
<feature type="transmembrane region" description="Helical" evidence="6">
    <location>
        <begin position="95"/>
        <end position="117"/>
    </location>
</feature>
<feature type="transmembrane region" description="Helical" evidence="6">
    <location>
        <begin position="288"/>
        <end position="305"/>
    </location>
</feature>
<sequence>MPQAAERAESDASSVTAPDTQRGVPYRVLIWLAVATFTTGIDGYVLAGLLPDIASDLEVTAAAAGQLVAAFALTSALAGPLLGALTSGWEQRRTILMALATFILGNILNALAPTYAVALGGRVVAALGGCLLGAAVTGYVVHLVAPQHRGRALSFVLGGWMTATALGVPVGLILGQSSWRLPLLMVSVVGLAALTGIALRLPHLRYPSTSLAERLRPLARPRLVGGLLVSTGVLCASYTCFTYAVLILQPSHPASWMIIVIMCAYGLASMAGNAVTGRLVDRFSPVRVLTVVLALLLVNSLFGALSLTVAAPAAVAVLSLVWFLVAGVGNGGHAVPQQTRLAAMAPASVPVVMALNASAISLGSALGGGLGGVALTVGLGPAHLPLVAAGVLAVTIPLHLLVAWSARRADRVALGAPSADGARLS</sequence>
<dbReference type="PANTHER" id="PTHR43124:SF10">
    <property type="entry name" value="PURINE EFFLUX PUMP PBUE"/>
    <property type="match status" value="1"/>
</dbReference>
<feature type="domain" description="Major facilitator superfamily (MFS) profile" evidence="7">
    <location>
        <begin position="28"/>
        <end position="407"/>
    </location>
</feature>
<comment type="subcellular location">
    <subcellularLocation>
        <location evidence="1">Cell membrane</location>
        <topology evidence="1">Multi-pass membrane protein</topology>
    </subcellularLocation>
</comment>
<feature type="transmembrane region" description="Helical" evidence="6">
    <location>
        <begin position="181"/>
        <end position="202"/>
    </location>
</feature>
<dbReference type="Pfam" id="PF07690">
    <property type="entry name" value="MFS_1"/>
    <property type="match status" value="1"/>
</dbReference>
<dbReference type="PANTHER" id="PTHR43124">
    <property type="entry name" value="PURINE EFFLUX PUMP PBUE"/>
    <property type="match status" value="1"/>
</dbReference>
<dbReference type="PROSITE" id="PS50850">
    <property type="entry name" value="MFS"/>
    <property type="match status" value="1"/>
</dbReference>
<dbReference type="InterPro" id="IPR050189">
    <property type="entry name" value="MFS_Efflux_Transporters"/>
</dbReference>
<gene>
    <name evidence="8" type="ORF">CFK41_16595</name>
</gene>
<dbReference type="EMBL" id="CP023564">
    <property type="protein sequence ID" value="ATG56216.1"/>
    <property type="molecule type" value="Genomic_DNA"/>
</dbReference>
<dbReference type="AlphaFoldDB" id="A0A291H1H9"/>
<evidence type="ECO:0000256" key="2">
    <source>
        <dbReference type="ARBA" id="ARBA00022475"/>
    </source>
</evidence>
<feature type="transmembrane region" description="Helical" evidence="6">
    <location>
        <begin position="223"/>
        <end position="248"/>
    </location>
</feature>
<feature type="transmembrane region" description="Helical" evidence="6">
    <location>
        <begin position="152"/>
        <end position="175"/>
    </location>
</feature>
<dbReference type="InterPro" id="IPR011701">
    <property type="entry name" value="MFS"/>
</dbReference>
<feature type="transmembrane region" description="Helical" evidence="6">
    <location>
        <begin position="28"/>
        <end position="47"/>
    </location>
</feature>
<dbReference type="GO" id="GO:0022857">
    <property type="term" value="F:transmembrane transporter activity"/>
    <property type="evidence" value="ECO:0007669"/>
    <property type="project" value="InterPro"/>
</dbReference>
<dbReference type="OrthoDB" id="2810795at2"/>
<name>A0A291H1H9_9MICO</name>
<reference evidence="8 9" key="1">
    <citation type="journal article" date="2014" name="Int. J. Syst. Evol. Microbiol.">
        <title>Brachybacterium ginsengisoli sp. nov., isolated from soil of a ginseng field.</title>
        <authorList>
            <person name="Hoang V.A."/>
            <person name="Kim Y.J."/>
            <person name="Nguyen N.L."/>
            <person name="Yang D.C."/>
        </authorList>
    </citation>
    <scope>NUCLEOTIDE SEQUENCE [LARGE SCALE GENOMIC DNA]</scope>
    <source>
        <strain evidence="8 9">DCY80</strain>
    </source>
</reference>
<evidence type="ECO:0000256" key="4">
    <source>
        <dbReference type="ARBA" id="ARBA00022989"/>
    </source>
</evidence>
<protein>
    <submittedName>
        <fullName evidence="8">MFS transporter</fullName>
    </submittedName>
</protein>
<dbReference type="Proteomes" id="UP000217889">
    <property type="component" value="Chromosome"/>
</dbReference>
<keyword evidence="2" id="KW-1003">Cell membrane</keyword>
<evidence type="ECO:0000313" key="9">
    <source>
        <dbReference type="Proteomes" id="UP000217889"/>
    </source>
</evidence>
<evidence type="ECO:0000256" key="3">
    <source>
        <dbReference type="ARBA" id="ARBA00022692"/>
    </source>
</evidence>
<evidence type="ECO:0000259" key="7">
    <source>
        <dbReference type="PROSITE" id="PS50850"/>
    </source>
</evidence>
<dbReference type="RefSeq" id="WP_096800676.1">
    <property type="nucleotide sequence ID" value="NZ_CP023564.1"/>
</dbReference>
<feature type="transmembrane region" description="Helical" evidence="6">
    <location>
        <begin position="59"/>
        <end position="83"/>
    </location>
</feature>
<dbReference type="InterPro" id="IPR036259">
    <property type="entry name" value="MFS_trans_sf"/>
</dbReference>
<accession>A0A291H1H9</accession>
<evidence type="ECO:0000256" key="5">
    <source>
        <dbReference type="ARBA" id="ARBA00023136"/>
    </source>
</evidence>
<dbReference type="InterPro" id="IPR020846">
    <property type="entry name" value="MFS_dom"/>
</dbReference>
<feature type="transmembrane region" description="Helical" evidence="6">
    <location>
        <begin position="123"/>
        <end position="145"/>
    </location>
</feature>
<dbReference type="KEGG" id="bgg:CFK41_16595"/>
<keyword evidence="4 6" id="KW-1133">Transmembrane helix</keyword>
<feature type="transmembrane region" description="Helical" evidence="6">
    <location>
        <begin position="311"/>
        <end position="329"/>
    </location>
</feature>
<dbReference type="SUPFAM" id="SSF103473">
    <property type="entry name" value="MFS general substrate transporter"/>
    <property type="match status" value="1"/>
</dbReference>
<dbReference type="GO" id="GO:0005886">
    <property type="term" value="C:plasma membrane"/>
    <property type="evidence" value="ECO:0007669"/>
    <property type="project" value="UniProtKB-SubCell"/>
</dbReference>
<evidence type="ECO:0000256" key="1">
    <source>
        <dbReference type="ARBA" id="ARBA00004651"/>
    </source>
</evidence>
<feature type="transmembrane region" description="Helical" evidence="6">
    <location>
        <begin position="382"/>
        <end position="404"/>
    </location>
</feature>
<evidence type="ECO:0000313" key="8">
    <source>
        <dbReference type="EMBL" id="ATG56216.1"/>
    </source>
</evidence>